<dbReference type="EMBL" id="CP015363">
    <property type="protein sequence ID" value="ARD84062.1"/>
    <property type="molecule type" value="Genomic_DNA"/>
</dbReference>
<dbReference type="AlphaFoldDB" id="A0A1V0N1N1"/>
<organism evidence="3 4">
    <name type="scientific">Ferroplasma acidiphilum</name>
    <dbReference type="NCBI Taxonomy" id="74969"/>
    <lineage>
        <taxon>Archaea</taxon>
        <taxon>Methanobacteriati</taxon>
        <taxon>Thermoplasmatota</taxon>
        <taxon>Thermoplasmata</taxon>
        <taxon>Thermoplasmatales</taxon>
        <taxon>Ferroplasmaceae</taxon>
        <taxon>Ferroplasma</taxon>
    </lineage>
</organism>
<evidence type="ECO:0000256" key="1">
    <source>
        <dbReference type="SAM" id="Phobius"/>
    </source>
</evidence>
<evidence type="ECO:0000313" key="3">
    <source>
        <dbReference type="EMBL" id="ARD84062.1"/>
    </source>
</evidence>
<keyword evidence="1" id="KW-0472">Membrane</keyword>
<dbReference type="KEGG" id="fai:FAD_0131"/>
<reference evidence="3 4" key="1">
    <citation type="submission" date="2011-10" db="EMBL/GenBank/DDBJ databases">
        <title>Metabolic and evolutionary patterns in the extreme acidophile Ferroplasma acidiphilum.</title>
        <authorList>
            <person name="Golyshina O.V."/>
            <person name="Kozyavkin S.A."/>
            <person name="Tatusov R.L."/>
            <person name="Slesarev A.I."/>
            <person name="Golyshin P.N."/>
        </authorList>
    </citation>
    <scope>NUCLEOTIDE SEQUENCE [LARGE SCALE GENOMIC DNA]</scope>
    <source>
        <strain evidence="4">Y</strain>
    </source>
</reference>
<dbReference type="OrthoDB" id="384681at2157"/>
<dbReference type="RefSeq" id="WP_081141368.1">
    <property type="nucleotide sequence ID" value="NZ_CP015363.1"/>
</dbReference>
<gene>
    <name evidence="3" type="ORF">FAD_0131</name>
</gene>
<accession>A0A1V0N1N1</accession>
<dbReference type="STRING" id="74969.FAD_0131"/>
<keyword evidence="1" id="KW-0812">Transmembrane</keyword>
<keyword evidence="1" id="KW-1133">Transmembrane helix</keyword>
<keyword evidence="4" id="KW-1185">Reference proteome</keyword>
<feature type="transmembrane region" description="Helical" evidence="1">
    <location>
        <begin position="49"/>
        <end position="70"/>
    </location>
</feature>
<proteinExistence type="predicted"/>
<dbReference type="GeneID" id="31675643"/>
<sequence>MYRDKLYIVYIIISIVSLLFLIISLNGLLFHNQYLINLIPLKSLGNWQYWILIASTIVFIYFAYLTYSILNDIYTFKKLLKSSSKKTFIDNMPSLERISKRLGKNYDELLKQAKHKWGIKK</sequence>
<feature type="transmembrane region" description="Helical" evidence="1">
    <location>
        <begin position="7"/>
        <end position="29"/>
    </location>
</feature>
<evidence type="ECO:0000313" key="4">
    <source>
        <dbReference type="Proteomes" id="UP000192050"/>
    </source>
</evidence>
<protein>
    <recommendedName>
        <fullName evidence="2">Uncharacterized membrane protein Ta0354 soluble domain-containing protein</fullName>
    </recommendedName>
</protein>
<feature type="domain" description="Uncharacterised membrane protein Ta0354 soluble" evidence="2">
    <location>
        <begin position="76"/>
        <end position="120"/>
    </location>
</feature>
<dbReference type="InterPro" id="IPR024504">
    <property type="entry name" value="Unchr_Ta0354_soluble_domain"/>
</dbReference>
<dbReference type="Pfam" id="PF11433">
    <property type="entry name" value="DUF3198"/>
    <property type="match status" value="1"/>
</dbReference>
<evidence type="ECO:0000259" key="2">
    <source>
        <dbReference type="Pfam" id="PF11433"/>
    </source>
</evidence>
<dbReference type="Gene3D" id="1.20.58.290">
    <property type="entry name" value="Hypothetical membrane protein ta0354_69_121"/>
    <property type="match status" value="1"/>
</dbReference>
<dbReference type="SUPFAM" id="SSF116858">
    <property type="entry name" value="Hypothetical membrane protein Ta0354, soluble domain"/>
    <property type="match status" value="1"/>
</dbReference>
<dbReference type="InterPro" id="IPR036171">
    <property type="entry name" value="Ta0354_soluble_sf"/>
</dbReference>
<dbReference type="Proteomes" id="UP000192050">
    <property type="component" value="Chromosome"/>
</dbReference>
<name>A0A1V0N1N1_9ARCH</name>